<dbReference type="AlphaFoldDB" id="A0A2P4QRY0"/>
<feature type="transmembrane region" description="Helical" evidence="1">
    <location>
        <begin position="45"/>
        <end position="63"/>
    </location>
</feature>
<feature type="transmembrane region" description="Helical" evidence="1">
    <location>
        <begin position="69"/>
        <end position="87"/>
    </location>
</feature>
<keyword evidence="3" id="KW-1185">Reference proteome</keyword>
<gene>
    <name evidence="2" type="ORF">GLOIN_2v324064</name>
</gene>
<evidence type="ECO:0000313" key="2">
    <source>
        <dbReference type="EMBL" id="POG80403.1"/>
    </source>
</evidence>
<evidence type="ECO:0000256" key="1">
    <source>
        <dbReference type="SAM" id="Phobius"/>
    </source>
</evidence>
<sequence>MRKINTNVRDFAQYTYYFLIIFLILALLLAGELSTLTRSFNSPTIIPITLFTLLQSNSGFSLMADFVRLIWYSLPLVEYITSVVYMIKCHSVPA</sequence>
<keyword evidence="1" id="KW-1133">Transmembrane helix</keyword>
<keyword evidence="1" id="KW-0812">Transmembrane</keyword>
<feature type="transmembrane region" description="Helical" evidence="1">
    <location>
        <begin position="14"/>
        <end position="33"/>
    </location>
</feature>
<proteinExistence type="predicted"/>
<evidence type="ECO:0000313" key="3">
    <source>
        <dbReference type="Proteomes" id="UP000018888"/>
    </source>
</evidence>
<accession>A0A2P4QRY0</accession>
<organism evidence="2 3">
    <name type="scientific">Rhizophagus irregularis (strain DAOM 181602 / DAOM 197198 / MUCL 43194)</name>
    <name type="common">Arbuscular mycorrhizal fungus</name>
    <name type="synonym">Glomus intraradices</name>
    <dbReference type="NCBI Taxonomy" id="747089"/>
    <lineage>
        <taxon>Eukaryota</taxon>
        <taxon>Fungi</taxon>
        <taxon>Fungi incertae sedis</taxon>
        <taxon>Mucoromycota</taxon>
        <taxon>Glomeromycotina</taxon>
        <taxon>Glomeromycetes</taxon>
        <taxon>Glomerales</taxon>
        <taxon>Glomeraceae</taxon>
        <taxon>Rhizophagus</taxon>
    </lineage>
</organism>
<comment type="caution">
    <text evidence="2">The sequence shown here is derived from an EMBL/GenBank/DDBJ whole genome shotgun (WGS) entry which is preliminary data.</text>
</comment>
<name>A0A2P4QRY0_RHIID</name>
<keyword evidence="1" id="KW-0472">Membrane</keyword>
<dbReference type="EMBL" id="AUPC02000018">
    <property type="protein sequence ID" value="POG80403.1"/>
    <property type="molecule type" value="Genomic_DNA"/>
</dbReference>
<protein>
    <submittedName>
        <fullName evidence="2">Uncharacterized protein</fullName>
    </submittedName>
</protein>
<dbReference type="Proteomes" id="UP000018888">
    <property type="component" value="Unassembled WGS sequence"/>
</dbReference>
<reference evidence="2 3" key="1">
    <citation type="journal article" date="2013" name="Proc. Natl. Acad. Sci. U.S.A.">
        <title>Genome of an arbuscular mycorrhizal fungus provides insight into the oldest plant symbiosis.</title>
        <authorList>
            <person name="Tisserant E."/>
            <person name="Malbreil M."/>
            <person name="Kuo A."/>
            <person name="Kohler A."/>
            <person name="Symeonidi A."/>
            <person name="Balestrini R."/>
            <person name="Charron P."/>
            <person name="Duensing N."/>
            <person name="Frei Dit Frey N."/>
            <person name="Gianinazzi-Pearson V."/>
            <person name="Gilbert L.B."/>
            <person name="Handa Y."/>
            <person name="Herr J.R."/>
            <person name="Hijri M."/>
            <person name="Koul R."/>
            <person name="Kawaguchi M."/>
            <person name="Krajinski F."/>
            <person name="Lammers P.J."/>
            <person name="Masclaux F.G."/>
            <person name="Murat C."/>
            <person name="Morin E."/>
            <person name="Ndikumana S."/>
            <person name="Pagni M."/>
            <person name="Petitpierre D."/>
            <person name="Requena N."/>
            <person name="Rosikiewicz P."/>
            <person name="Riley R."/>
            <person name="Saito K."/>
            <person name="San Clemente H."/>
            <person name="Shapiro H."/>
            <person name="van Tuinen D."/>
            <person name="Becard G."/>
            <person name="Bonfante P."/>
            <person name="Paszkowski U."/>
            <person name="Shachar-Hill Y.Y."/>
            <person name="Tuskan G.A."/>
            <person name="Young P.W."/>
            <person name="Sanders I.R."/>
            <person name="Henrissat B."/>
            <person name="Rensing S.A."/>
            <person name="Grigoriev I.V."/>
            <person name="Corradi N."/>
            <person name="Roux C."/>
            <person name="Martin F."/>
        </authorList>
    </citation>
    <scope>NUCLEOTIDE SEQUENCE [LARGE SCALE GENOMIC DNA]</scope>
    <source>
        <strain evidence="2 3">DAOM 197198</strain>
    </source>
</reference>
<reference evidence="2 3" key="2">
    <citation type="journal article" date="2018" name="New Phytol.">
        <title>High intraspecific genome diversity in the model arbuscular mycorrhizal symbiont Rhizophagus irregularis.</title>
        <authorList>
            <person name="Chen E.C.H."/>
            <person name="Morin E."/>
            <person name="Beaudet D."/>
            <person name="Noel J."/>
            <person name="Yildirir G."/>
            <person name="Ndikumana S."/>
            <person name="Charron P."/>
            <person name="St-Onge C."/>
            <person name="Giorgi J."/>
            <person name="Kruger M."/>
            <person name="Marton T."/>
            <person name="Ropars J."/>
            <person name="Grigoriev I.V."/>
            <person name="Hainaut M."/>
            <person name="Henrissat B."/>
            <person name="Roux C."/>
            <person name="Martin F."/>
            <person name="Corradi N."/>
        </authorList>
    </citation>
    <scope>NUCLEOTIDE SEQUENCE [LARGE SCALE GENOMIC DNA]</scope>
    <source>
        <strain evidence="2 3">DAOM 197198</strain>
    </source>
</reference>